<protein>
    <submittedName>
        <fullName evidence="3">Putative endopeptidase p60 isoform X1</fullName>
    </submittedName>
</protein>
<dbReference type="EMBL" id="QPKB01000007">
    <property type="protein sequence ID" value="RWR89206.1"/>
    <property type="molecule type" value="Genomic_DNA"/>
</dbReference>
<keyword evidence="4" id="KW-1185">Reference proteome</keyword>
<dbReference type="InterPro" id="IPR018392">
    <property type="entry name" value="LysM"/>
</dbReference>
<dbReference type="CDD" id="cd00118">
    <property type="entry name" value="LysM"/>
    <property type="match status" value="1"/>
</dbReference>
<dbReference type="SUPFAM" id="SSF54106">
    <property type="entry name" value="LysM domain"/>
    <property type="match status" value="1"/>
</dbReference>
<dbReference type="PROSITE" id="PS51782">
    <property type="entry name" value="LYSM"/>
    <property type="match status" value="1"/>
</dbReference>
<name>A0A443PEJ2_9MAGN</name>
<dbReference type="Pfam" id="PF01476">
    <property type="entry name" value="LysM"/>
    <property type="match status" value="1"/>
</dbReference>
<dbReference type="OrthoDB" id="2107166at2759"/>
<dbReference type="SMART" id="SM00257">
    <property type="entry name" value="LysM"/>
    <property type="match status" value="1"/>
</dbReference>
<evidence type="ECO:0000313" key="4">
    <source>
        <dbReference type="Proteomes" id="UP000283530"/>
    </source>
</evidence>
<dbReference type="PANTHER" id="PTHR33734:SF26">
    <property type="entry name" value="LYSM DOMAIN-CONTAINING PROTEIN"/>
    <property type="match status" value="1"/>
</dbReference>
<dbReference type="InterPro" id="IPR036779">
    <property type="entry name" value="LysM_dom_sf"/>
</dbReference>
<proteinExistence type="predicted"/>
<feature type="region of interest" description="Disordered" evidence="1">
    <location>
        <begin position="73"/>
        <end position="95"/>
    </location>
</feature>
<evidence type="ECO:0000256" key="1">
    <source>
        <dbReference type="SAM" id="MobiDB-lite"/>
    </source>
</evidence>
<organism evidence="3 4">
    <name type="scientific">Cinnamomum micranthum f. kanehirae</name>
    <dbReference type="NCBI Taxonomy" id="337451"/>
    <lineage>
        <taxon>Eukaryota</taxon>
        <taxon>Viridiplantae</taxon>
        <taxon>Streptophyta</taxon>
        <taxon>Embryophyta</taxon>
        <taxon>Tracheophyta</taxon>
        <taxon>Spermatophyta</taxon>
        <taxon>Magnoliopsida</taxon>
        <taxon>Magnoliidae</taxon>
        <taxon>Laurales</taxon>
        <taxon>Lauraceae</taxon>
        <taxon>Cinnamomum</taxon>
    </lineage>
</organism>
<dbReference type="Proteomes" id="UP000283530">
    <property type="component" value="Unassembled WGS sequence"/>
</dbReference>
<dbReference type="AlphaFoldDB" id="A0A443PEJ2"/>
<accession>A0A443PEJ2</accession>
<evidence type="ECO:0000313" key="3">
    <source>
        <dbReference type="EMBL" id="RWR89206.1"/>
    </source>
</evidence>
<evidence type="ECO:0000259" key="2">
    <source>
        <dbReference type="PROSITE" id="PS51782"/>
    </source>
</evidence>
<reference evidence="3 4" key="1">
    <citation type="journal article" date="2019" name="Nat. Plants">
        <title>Stout camphor tree genome fills gaps in understanding of flowering plant genome evolution.</title>
        <authorList>
            <person name="Chaw S.M."/>
            <person name="Liu Y.C."/>
            <person name="Wu Y.W."/>
            <person name="Wang H.Y."/>
            <person name="Lin C.I."/>
            <person name="Wu C.S."/>
            <person name="Ke H.M."/>
            <person name="Chang L.Y."/>
            <person name="Hsu C.Y."/>
            <person name="Yang H.T."/>
            <person name="Sudianto E."/>
            <person name="Hsu M.H."/>
            <person name="Wu K.P."/>
            <person name="Wang L.N."/>
            <person name="Leebens-Mack J.H."/>
            <person name="Tsai I.J."/>
        </authorList>
    </citation>
    <scope>NUCLEOTIDE SEQUENCE [LARGE SCALE GENOMIC DNA]</scope>
    <source>
        <strain evidence="4">cv. Chaw 1501</strain>
        <tissue evidence="3">Young leaves</tissue>
    </source>
</reference>
<dbReference type="Gene3D" id="3.10.350.10">
    <property type="entry name" value="LysM domain"/>
    <property type="match status" value="1"/>
</dbReference>
<dbReference type="PANTHER" id="PTHR33734">
    <property type="entry name" value="LYSM DOMAIN-CONTAINING GPI-ANCHORED PROTEIN 2"/>
    <property type="match status" value="1"/>
</dbReference>
<feature type="domain" description="LysM" evidence="2">
    <location>
        <begin position="115"/>
        <end position="158"/>
    </location>
</feature>
<sequence length="159" mass="17074">MHPNVLNGAKQEPASSIPLFFPNLIHSITMSDPKANRENGNSKKEAVVAKTVGFLVFSGIAISIIKTLLPNSTNRSKCSVSSPPPPPPTTTTSQTQLQEFKKLTSCEKPSSVVPRTIEIEKGDTLWGLSRKYGVPISAIKEANGLTGETIYAGKKMVIP</sequence>
<gene>
    <name evidence="3" type="ORF">CKAN_01825500</name>
</gene>
<comment type="caution">
    <text evidence="3">The sequence shown here is derived from an EMBL/GenBank/DDBJ whole genome shotgun (WGS) entry which is preliminary data.</text>
</comment>